<dbReference type="GO" id="GO:0000166">
    <property type="term" value="F:nucleotide binding"/>
    <property type="evidence" value="ECO:0007669"/>
    <property type="project" value="InterPro"/>
</dbReference>
<evidence type="ECO:0000256" key="2">
    <source>
        <dbReference type="ARBA" id="ARBA00023002"/>
    </source>
</evidence>
<dbReference type="Pfam" id="PF01408">
    <property type="entry name" value="GFO_IDH_MocA"/>
    <property type="match status" value="1"/>
</dbReference>
<dbReference type="GO" id="GO:0016491">
    <property type="term" value="F:oxidoreductase activity"/>
    <property type="evidence" value="ECO:0007669"/>
    <property type="project" value="UniProtKB-KW"/>
</dbReference>
<evidence type="ECO:0000256" key="1">
    <source>
        <dbReference type="ARBA" id="ARBA00010928"/>
    </source>
</evidence>
<evidence type="ECO:0000313" key="5">
    <source>
        <dbReference type="EMBL" id="QES19363.1"/>
    </source>
</evidence>
<dbReference type="Proteomes" id="UP000324106">
    <property type="component" value="Chromosome"/>
</dbReference>
<dbReference type="RefSeq" id="WP_150265281.1">
    <property type="nucleotide sequence ID" value="NZ_CP029194.1"/>
</dbReference>
<feature type="domain" description="Gfo/Idh/MocA-like oxidoreductase N-terminal" evidence="3">
    <location>
        <begin position="4"/>
        <end position="121"/>
    </location>
</feature>
<reference evidence="5 6" key="1">
    <citation type="submission" date="2018-05" db="EMBL/GenBank/DDBJ databases">
        <title>Streptomyces venezuelae.</title>
        <authorList>
            <person name="Kim W."/>
            <person name="Lee N."/>
            <person name="Cho B.-K."/>
        </authorList>
    </citation>
    <scope>NUCLEOTIDE SEQUENCE [LARGE SCALE GENOMIC DNA]</scope>
    <source>
        <strain evidence="5 6">ATCC 15068</strain>
    </source>
</reference>
<dbReference type="OrthoDB" id="179913at2"/>
<dbReference type="PANTHER" id="PTHR22604:SF105">
    <property type="entry name" value="TRANS-1,2-DIHYDROBENZENE-1,2-DIOL DEHYDROGENASE"/>
    <property type="match status" value="1"/>
</dbReference>
<dbReference type="InterPro" id="IPR055170">
    <property type="entry name" value="GFO_IDH_MocA-like_dom"/>
</dbReference>
<protein>
    <submittedName>
        <fullName evidence="5">Oxidoreductase</fullName>
    </submittedName>
</protein>
<dbReference type="Gene3D" id="3.30.360.10">
    <property type="entry name" value="Dihydrodipicolinate Reductase, domain 2"/>
    <property type="match status" value="1"/>
</dbReference>
<keyword evidence="2" id="KW-0560">Oxidoreductase</keyword>
<dbReference type="Gene3D" id="3.40.50.720">
    <property type="entry name" value="NAD(P)-binding Rossmann-like Domain"/>
    <property type="match status" value="1"/>
</dbReference>
<dbReference type="SUPFAM" id="SSF51735">
    <property type="entry name" value="NAD(P)-binding Rossmann-fold domains"/>
    <property type="match status" value="1"/>
</dbReference>
<organism evidence="5 6">
    <name type="scientific">Streptomyces venezuelae</name>
    <dbReference type="NCBI Taxonomy" id="54571"/>
    <lineage>
        <taxon>Bacteria</taxon>
        <taxon>Bacillati</taxon>
        <taxon>Actinomycetota</taxon>
        <taxon>Actinomycetes</taxon>
        <taxon>Kitasatosporales</taxon>
        <taxon>Streptomycetaceae</taxon>
        <taxon>Streptomyces</taxon>
    </lineage>
</organism>
<dbReference type="SUPFAM" id="SSF55347">
    <property type="entry name" value="Glyceraldehyde-3-phosphate dehydrogenase-like, C-terminal domain"/>
    <property type="match status" value="1"/>
</dbReference>
<dbReference type="InterPro" id="IPR036291">
    <property type="entry name" value="NAD(P)-bd_dom_sf"/>
</dbReference>
<proteinExistence type="inferred from homology"/>
<evidence type="ECO:0000259" key="3">
    <source>
        <dbReference type="Pfam" id="PF01408"/>
    </source>
</evidence>
<evidence type="ECO:0000259" key="4">
    <source>
        <dbReference type="Pfam" id="PF22725"/>
    </source>
</evidence>
<dbReference type="AlphaFoldDB" id="A0A5P2AMC8"/>
<comment type="similarity">
    <text evidence="1">Belongs to the Gfo/Idh/MocA family.</text>
</comment>
<dbReference type="InterPro" id="IPR000683">
    <property type="entry name" value="Gfo/Idh/MocA-like_OxRdtase_N"/>
</dbReference>
<gene>
    <name evidence="5" type="ORF">DEJ46_09885</name>
</gene>
<sequence length="319" mass="33899">MDALRIGVLGCADIARRRMLPAMAAAPGVRVAAVAGRDADRARELAGRFDARPVHGYAALLARDDVDAVYVPLPAALHAEWVEAALRAGKHVLAEKPLTTDLAATERLFDLATESGLFLMENVMFVHHPQHAAVEKLVAEGVIGELRGFQASFAVPRLPDGDIRYRPELGGGALWDTGVYPLRAALHFLGERLGVVGATLSHGPADAVDTSGAVLLRTPEGVGVQLSFGLDHGYRSMYELWGSEGRVTVERAFTPPADHRPLVRVERRGGSEEVVLPAGDQVAGTVAAFARAVRSGAAPDPVMLTQARLLQAVRARAAV</sequence>
<feature type="domain" description="GFO/IDH/MocA-like oxidoreductase" evidence="4">
    <location>
        <begin position="132"/>
        <end position="247"/>
    </location>
</feature>
<dbReference type="Pfam" id="PF22725">
    <property type="entry name" value="GFO_IDH_MocA_C3"/>
    <property type="match status" value="1"/>
</dbReference>
<dbReference type="PANTHER" id="PTHR22604">
    <property type="entry name" value="OXIDOREDUCTASES"/>
    <property type="match status" value="1"/>
</dbReference>
<accession>A0A5P2AMC8</accession>
<dbReference type="InterPro" id="IPR050984">
    <property type="entry name" value="Gfo/Idh/MocA_domain"/>
</dbReference>
<evidence type="ECO:0000313" key="6">
    <source>
        <dbReference type="Proteomes" id="UP000324106"/>
    </source>
</evidence>
<dbReference type="EMBL" id="CP029194">
    <property type="protein sequence ID" value="QES19363.1"/>
    <property type="molecule type" value="Genomic_DNA"/>
</dbReference>
<name>A0A5P2AMC8_STRVZ</name>